<proteinExistence type="predicted"/>
<name>A0ABD0YHU6_9HEMI</name>
<sequence>MVGKEGHRHFVLLATEISEGKESETGSVAASGSAINQSDLDAVEGSVPYRRLPDVSPAIVLVSYLANPSSFNPFIIDQTIPAGFSVLRFTSYPRPMGQRPLGNATAMGLRGVKFPNPSKVSSPAGEWAKEGRNSTGRVNVANKDGIFFPEDIVDQPIVPSSGSGRIKTSFVPSPTCADGNTFCESVDDYPDGHINSILQNNAVQFKTLFGEDTIDPPLSHRIDAVDENPMCASQVSSICAQKQDRAPGSPKLGT</sequence>
<accession>A0ABD0YHU6</accession>
<dbReference type="EMBL" id="JBFDAA010000014">
    <property type="protein sequence ID" value="KAL1121942.1"/>
    <property type="molecule type" value="Genomic_DNA"/>
</dbReference>
<dbReference type="Proteomes" id="UP001558652">
    <property type="component" value="Unassembled WGS sequence"/>
</dbReference>
<organism evidence="1 2">
    <name type="scientific">Ranatra chinensis</name>
    <dbReference type="NCBI Taxonomy" id="642074"/>
    <lineage>
        <taxon>Eukaryota</taxon>
        <taxon>Metazoa</taxon>
        <taxon>Ecdysozoa</taxon>
        <taxon>Arthropoda</taxon>
        <taxon>Hexapoda</taxon>
        <taxon>Insecta</taxon>
        <taxon>Pterygota</taxon>
        <taxon>Neoptera</taxon>
        <taxon>Paraneoptera</taxon>
        <taxon>Hemiptera</taxon>
        <taxon>Heteroptera</taxon>
        <taxon>Panheteroptera</taxon>
        <taxon>Nepomorpha</taxon>
        <taxon>Nepidae</taxon>
        <taxon>Ranatrinae</taxon>
        <taxon>Ranatra</taxon>
    </lineage>
</organism>
<comment type="caution">
    <text evidence="1">The sequence shown here is derived from an EMBL/GenBank/DDBJ whole genome shotgun (WGS) entry which is preliminary data.</text>
</comment>
<protein>
    <submittedName>
        <fullName evidence="1">Uncharacterized protein</fullName>
    </submittedName>
</protein>
<gene>
    <name evidence="1" type="ORF">AAG570_003350</name>
</gene>
<reference evidence="1 2" key="1">
    <citation type="submission" date="2024-07" db="EMBL/GenBank/DDBJ databases">
        <title>Chromosome-level genome assembly of the water stick insect Ranatra chinensis (Heteroptera: Nepidae).</title>
        <authorList>
            <person name="Liu X."/>
        </authorList>
    </citation>
    <scope>NUCLEOTIDE SEQUENCE [LARGE SCALE GENOMIC DNA]</scope>
    <source>
        <strain evidence="1">Cailab_2021Rc</strain>
        <tissue evidence="1">Muscle</tissue>
    </source>
</reference>
<evidence type="ECO:0000313" key="1">
    <source>
        <dbReference type="EMBL" id="KAL1121942.1"/>
    </source>
</evidence>
<keyword evidence="2" id="KW-1185">Reference proteome</keyword>
<dbReference type="AlphaFoldDB" id="A0ABD0YHU6"/>
<evidence type="ECO:0000313" key="2">
    <source>
        <dbReference type="Proteomes" id="UP001558652"/>
    </source>
</evidence>